<gene>
    <name evidence="2" type="ORF">RBI02_07420</name>
</gene>
<reference evidence="2 3" key="1">
    <citation type="submission" date="2023-08" db="EMBL/GenBank/DDBJ databases">
        <title>Draft genome sequence of Thermococcus waiotapuensis WT1T, a thermophilic sulphur-dependent archaeon from order Thermococcales.</title>
        <authorList>
            <person name="Manners S.H."/>
            <person name="Carere C.R."/>
            <person name="Dhami M.K."/>
            <person name="Dobson R.C.J."/>
            <person name="Stott M.B."/>
        </authorList>
    </citation>
    <scope>NUCLEOTIDE SEQUENCE [LARGE SCALE GENOMIC DNA]</scope>
    <source>
        <strain evidence="2 3">WT1</strain>
    </source>
</reference>
<dbReference type="SUPFAM" id="SSF117916">
    <property type="entry name" value="Fe-S cluster assembly (FSCA) domain-like"/>
    <property type="match status" value="1"/>
</dbReference>
<keyword evidence="3" id="KW-1185">Reference proteome</keyword>
<dbReference type="InterPro" id="IPR002744">
    <property type="entry name" value="MIP18-like"/>
</dbReference>
<accession>A0AAE4T436</accession>
<evidence type="ECO:0000259" key="1">
    <source>
        <dbReference type="Pfam" id="PF01883"/>
    </source>
</evidence>
<sequence length="95" mass="10709">MGIEEEVIKRLKNVKDPLTEENIVDMGMVVSIVEEEGEVKLYLELSRGAQGPFMNALTWPVQAKIVREVVAVLSDLGKVEILDARSFQRYYPGDD</sequence>
<evidence type="ECO:0000313" key="2">
    <source>
        <dbReference type="EMBL" id="MDV3104361.1"/>
    </source>
</evidence>
<dbReference type="RefSeq" id="WP_315342553.1">
    <property type="nucleotide sequence ID" value="NZ_JAVDZE010000003.1"/>
</dbReference>
<organism evidence="2 3">
    <name type="scientific">Thermococcus waiotapuensis</name>
    <dbReference type="NCBI Taxonomy" id="90909"/>
    <lineage>
        <taxon>Archaea</taxon>
        <taxon>Methanobacteriati</taxon>
        <taxon>Methanobacteriota</taxon>
        <taxon>Thermococci</taxon>
        <taxon>Thermococcales</taxon>
        <taxon>Thermococcaceae</taxon>
        <taxon>Thermococcus</taxon>
    </lineage>
</organism>
<name>A0AAE4T436_9EURY</name>
<evidence type="ECO:0000313" key="3">
    <source>
        <dbReference type="Proteomes" id="UP001245683"/>
    </source>
</evidence>
<dbReference type="InterPro" id="IPR034904">
    <property type="entry name" value="FSCA_dom_sf"/>
</dbReference>
<feature type="domain" description="MIP18 family-like" evidence="1">
    <location>
        <begin position="4"/>
        <end position="65"/>
    </location>
</feature>
<protein>
    <submittedName>
        <fullName evidence="2">Iron-sulfur cluster assembly protein</fullName>
    </submittedName>
</protein>
<dbReference type="Gene3D" id="3.30.300.130">
    <property type="entry name" value="Fe-S cluster assembly (FSCA)"/>
    <property type="match status" value="1"/>
</dbReference>
<proteinExistence type="predicted"/>
<dbReference type="AlphaFoldDB" id="A0AAE4T436"/>
<comment type="caution">
    <text evidence="2">The sequence shown here is derived from an EMBL/GenBank/DDBJ whole genome shotgun (WGS) entry which is preliminary data.</text>
</comment>
<dbReference type="EMBL" id="JAVDZE010000003">
    <property type="protein sequence ID" value="MDV3104361.1"/>
    <property type="molecule type" value="Genomic_DNA"/>
</dbReference>
<dbReference type="Pfam" id="PF01883">
    <property type="entry name" value="FeS_assembly_P"/>
    <property type="match status" value="1"/>
</dbReference>
<dbReference type="Proteomes" id="UP001245683">
    <property type="component" value="Unassembled WGS sequence"/>
</dbReference>